<dbReference type="STRING" id="2880.D7G0B7"/>
<feature type="compositionally biased region" description="Low complexity" evidence="1">
    <location>
        <begin position="389"/>
        <end position="410"/>
    </location>
</feature>
<dbReference type="EMBL" id="FN648597">
    <property type="protein sequence ID" value="CBJ26644.1"/>
    <property type="molecule type" value="Genomic_DNA"/>
</dbReference>
<dbReference type="OrthoDB" id="10439535at2759"/>
<organism evidence="2 3">
    <name type="scientific">Ectocarpus siliculosus</name>
    <name type="common">Brown alga</name>
    <name type="synonym">Conferva siliculosa</name>
    <dbReference type="NCBI Taxonomy" id="2880"/>
    <lineage>
        <taxon>Eukaryota</taxon>
        <taxon>Sar</taxon>
        <taxon>Stramenopiles</taxon>
        <taxon>Ochrophyta</taxon>
        <taxon>PX clade</taxon>
        <taxon>Phaeophyceae</taxon>
        <taxon>Ectocarpales</taxon>
        <taxon>Ectocarpaceae</taxon>
        <taxon>Ectocarpus</taxon>
    </lineage>
</organism>
<feature type="compositionally biased region" description="Low complexity" evidence="1">
    <location>
        <begin position="447"/>
        <end position="467"/>
    </location>
</feature>
<dbReference type="PRINTS" id="PR01217">
    <property type="entry name" value="PRICHEXTENSN"/>
</dbReference>
<dbReference type="InParanoid" id="D7G0B7"/>
<keyword evidence="3" id="KW-1185">Reference proteome</keyword>
<gene>
    <name evidence="2" type="ORF">Esi_0040_0036</name>
</gene>
<dbReference type="EMBL" id="FN649740">
    <property type="protein sequence ID" value="CBJ26644.1"/>
    <property type="molecule type" value="Genomic_DNA"/>
</dbReference>
<dbReference type="AlphaFoldDB" id="D7G0B7"/>
<accession>D7G0B7</accession>
<sequence length="734" mass="76178">MTTAAFTRPRSPRSVAKLHGLASNVEDRKKSRAHSSQDTNAQLRKFRAGLISHTKNTDNHDRHRRLQTCAEGSGVTVTSSMFPLLEGCLVETDLIEGGEAEFVGETGMIAAVLNSDDVDAEYIWAAYHGETSLTIACFSLEPVTSAHPSTATWYCVDDTTEDGIVAATDTTFGVDCGCDDDDTAPTPTVTTTPAPDVDSTTPTAPSGSSCSEGESFTVDISALPEADGCYLSTGYTLSDEHVYTQTGGVGGAEMWIHSLPSSDDDDAVIYWYLAYVPEITSSSAFDGELAYYCGSFEPADTVHPADANWVCTFASSSTQTFGADGASFTCGCSSGPTPEATEPPLPEPTPEPTEPPLPDPTPEPTDPLPEPTPEPVLATPEPASPTPDPVSTTPEPVSTTPEPTILTTPEPVAPTPDPVSTTPEPVSTTPEPTVLTTPEPVAPTPDPVSTTPEPVSTTPEPTVSTTPGQVAPAPVSEAVTPTSEPVPSVAPTPDPAAESQGLPPTQGPTSTPTSAISGGTPSPTLEPIDFPDVVHAPSSPPEIAPSSPTCGDTESFQIISSELPDIQGCFQATSTLFSTPESTEEYWSLTGEAEFESILVGSILDEDTEEEGDSTPWYLIFLSEDDDATVLYCYSNEQGILVHPADATWRCDLDGTGVYSDVTAEEVSFTCGCTGTPAPAPGPIATPESPAGTSPPIEPESDDGGILGRRLSTSALVAGATSVLAIGLALGMGV</sequence>
<feature type="compositionally biased region" description="Pro residues" evidence="1">
    <location>
        <begin position="341"/>
        <end position="374"/>
    </location>
</feature>
<proteinExistence type="predicted"/>
<protein>
    <submittedName>
        <fullName evidence="2">Uncharacterized protein</fullName>
    </submittedName>
</protein>
<evidence type="ECO:0000313" key="3">
    <source>
        <dbReference type="Proteomes" id="UP000002630"/>
    </source>
</evidence>
<feature type="region of interest" description="Disordered" evidence="1">
    <location>
        <begin position="332"/>
        <end position="553"/>
    </location>
</feature>
<dbReference type="Proteomes" id="UP000002630">
    <property type="component" value="Linkage Group LG15"/>
</dbReference>
<evidence type="ECO:0000256" key="1">
    <source>
        <dbReference type="SAM" id="MobiDB-lite"/>
    </source>
</evidence>
<name>D7G0B7_ECTSI</name>
<feature type="region of interest" description="Disordered" evidence="1">
    <location>
        <begin position="186"/>
        <end position="212"/>
    </location>
</feature>
<feature type="region of interest" description="Disordered" evidence="1">
    <location>
        <begin position="680"/>
        <end position="705"/>
    </location>
</feature>
<feature type="compositionally biased region" description="Low complexity" evidence="1">
    <location>
        <begin position="186"/>
        <end position="206"/>
    </location>
</feature>
<feature type="compositionally biased region" description="Low complexity" evidence="1">
    <location>
        <begin position="500"/>
        <end position="514"/>
    </location>
</feature>
<evidence type="ECO:0000313" key="2">
    <source>
        <dbReference type="EMBL" id="CBJ26644.1"/>
    </source>
</evidence>
<feature type="compositionally biased region" description="Low complexity" evidence="1">
    <location>
        <begin position="418"/>
        <end position="439"/>
    </location>
</feature>
<reference evidence="2 3" key="1">
    <citation type="journal article" date="2010" name="Nature">
        <title>The Ectocarpus genome and the independent evolution of multicellularity in brown algae.</title>
        <authorList>
            <person name="Cock J.M."/>
            <person name="Sterck L."/>
            <person name="Rouze P."/>
            <person name="Scornet D."/>
            <person name="Allen A.E."/>
            <person name="Amoutzias G."/>
            <person name="Anthouard V."/>
            <person name="Artiguenave F."/>
            <person name="Aury J.M."/>
            <person name="Badger J.H."/>
            <person name="Beszteri B."/>
            <person name="Billiau K."/>
            <person name="Bonnet E."/>
            <person name="Bothwell J.H."/>
            <person name="Bowler C."/>
            <person name="Boyen C."/>
            <person name="Brownlee C."/>
            <person name="Carrano C.J."/>
            <person name="Charrier B."/>
            <person name="Cho G.Y."/>
            <person name="Coelho S.M."/>
            <person name="Collen J."/>
            <person name="Corre E."/>
            <person name="Da Silva C."/>
            <person name="Delage L."/>
            <person name="Delaroque N."/>
            <person name="Dittami S.M."/>
            <person name="Doulbeau S."/>
            <person name="Elias M."/>
            <person name="Farnham G."/>
            <person name="Gachon C.M."/>
            <person name="Gschloessl B."/>
            <person name="Heesch S."/>
            <person name="Jabbari K."/>
            <person name="Jubin C."/>
            <person name="Kawai H."/>
            <person name="Kimura K."/>
            <person name="Kloareg B."/>
            <person name="Kupper F.C."/>
            <person name="Lang D."/>
            <person name="Le Bail A."/>
            <person name="Leblanc C."/>
            <person name="Lerouge P."/>
            <person name="Lohr M."/>
            <person name="Lopez P.J."/>
            <person name="Martens C."/>
            <person name="Maumus F."/>
            <person name="Michel G."/>
            <person name="Miranda-Saavedra D."/>
            <person name="Morales J."/>
            <person name="Moreau H."/>
            <person name="Motomura T."/>
            <person name="Nagasato C."/>
            <person name="Napoli C.A."/>
            <person name="Nelson D.R."/>
            <person name="Nyvall-Collen P."/>
            <person name="Peters A.F."/>
            <person name="Pommier C."/>
            <person name="Potin P."/>
            <person name="Poulain J."/>
            <person name="Quesneville H."/>
            <person name="Read B."/>
            <person name="Rensing S.A."/>
            <person name="Ritter A."/>
            <person name="Rousvoal S."/>
            <person name="Samanta M."/>
            <person name="Samson G."/>
            <person name="Schroeder D.C."/>
            <person name="Segurens B."/>
            <person name="Strittmatter M."/>
            <person name="Tonon T."/>
            <person name="Tregear J.W."/>
            <person name="Valentin K."/>
            <person name="von Dassow P."/>
            <person name="Yamagishi T."/>
            <person name="Van de Peer Y."/>
            <person name="Wincker P."/>
        </authorList>
    </citation>
    <scope>NUCLEOTIDE SEQUENCE [LARGE SCALE GENOMIC DNA]</scope>
    <source>
        <strain evidence="3">Ec32 / CCAP1310/4</strain>
    </source>
</reference>